<dbReference type="GO" id="GO:0005886">
    <property type="term" value="C:plasma membrane"/>
    <property type="evidence" value="ECO:0007669"/>
    <property type="project" value="InterPro"/>
</dbReference>
<dbReference type="InterPro" id="IPR019319">
    <property type="entry name" value="Plg-R(KT)"/>
</dbReference>
<evidence type="ECO:0000256" key="1">
    <source>
        <dbReference type="SAM" id="MobiDB-lite"/>
    </source>
</evidence>
<feature type="transmembrane region" description="Helical" evidence="2">
    <location>
        <begin position="67"/>
        <end position="86"/>
    </location>
</feature>
<dbReference type="PANTHER" id="PTHR13411">
    <property type="entry name" value="PLASMINOGEN RECEPTOR (KT)"/>
    <property type="match status" value="1"/>
</dbReference>
<evidence type="ECO:0000313" key="4">
    <source>
        <dbReference type="Proteomes" id="UP001292094"/>
    </source>
</evidence>
<reference evidence="3" key="1">
    <citation type="submission" date="2023-11" db="EMBL/GenBank/DDBJ databases">
        <title>Genome assemblies of two species of porcelain crab, Petrolisthes cinctipes and Petrolisthes manimaculis (Anomura: Porcellanidae).</title>
        <authorList>
            <person name="Angst P."/>
        </authorList>
    </citation>
    <scope>NUCLEOTIDE SEQUENCE</scope>
    <source>
        <strain evidence="3">PB745_02</strain>
        <tissue evidence="3">Gill</tissue>
    </source>
</reference>
<keyword evidence="4" id="KW-1185">Reference proteome</keyword>
<dbReference type="EMBL" id="JAWZYT010001581">
    <property type="protein sequence ID" value="KAK4310919.1"/>
    <property type="molecule type" value="Genomic_DNA"/>
</dbReference>
<evidence type="ECO:0000256" key="2">
    <source>
        <dbReference type="SAM" id="Phobius"/>
    </source>
</evidence>
<dbReference type="PANTHER" id="PTHR13411:SF6">
    <property type="entry name" value="PLASMINOGEN RECEPTOR (KT)"/>
    <property type="match status" value="1"/>
</dbReference>
<sequence>MGSQWSAKVLAQETQQQQQQREERKQQQCEETVLKSPNSDLVSWQVHLARRMAERQMAMQVATVRELMSWFVPFVMTSYTFLILGYRKTNSSWVVMFPLLPISFGLCYQFHYAYGNKTNKIKELAERIMANETNMMAVPEWQMAGDDNNNNNNTTHIHTSTQQQSTKTT</sequence>
<comment type="caution">
    <text evidence="3">The sequence shown here is derived from an EMBL/GenBank/DDBJ whole genome shotgun (WGS) entry which is preliminary data.</text>
</comment>
<name>A0AAE1PP79_9EUCA</name>
<accession>A0AAE1PP79</accession>
<evidence type="ECO:0008006" key="5">
    <source>
        <dbReference type="Google" id="ProtNLM"/>
    </source>
</evidence>
<protein>
    <recommendedName>
        <fullName evidence="5">Plasminogen receptor (KT)</fullName>
    </recommendedName>
</protein>
<feature type="transmembrane region" description="Helical" evidence="2">
    <location>
        <begin position="92"/>
        <end position="114"/>
    </location>
</feature>
<keyword evidence="2" id="KW-0472">Membrane</keyword>
<feature type="region of interest" description="Disordered" evidence="1">
    <location>
        <begin position="144"/>
        <end position="169"/>
    </location>
</feature>
<dbReference type="Proteomes" id="UP001292094">
    <property type="component" value="Unassembled WGS sequence"/>
</dbReference>
<gene>
    <name evidence="3" type="ORF">Pmani_017551</name>
</gene>
<keyword evidence="2" id="KW-0812">Transmembrane</keyword>
<feature type="region of interest" description="Disordered" evidence="1">
    <location>
        <begin position="1"/>
        <end position="34"/>
    </location>
</feature>
<dbReference type="Pfam" id="PF10166">
    <property type="entry name" value="DUF2368"/>
    <property type="match status" value="1"/>
</dbReference>
<feature type="compositionally biased region" description="Low complexity" evidence="1">
    <location>
        <begin position="148"/>
        <end position="169"/>
    </location>
</feature>
<keyword evidence="2" id="KW-1133">Transmembrane helix</keyword>
<evidence type="ECO:0000313" key="3">
    <source>
        <dbReference type="EMBL" id="KAK4310919.1"/>
    </source>
</evidence>
<organism evidence="3 4">
    <name type="scientific">Petrolisthes manimaculis</name>
    <dbReference type="NCBI Taxonomy" id="1843537"/>
    <lineage>
        <taxon>Eukaryota</taxon>
        <taxon>Metazoa</taxon>
        <taxon>Ecdysozoa</taxon>
        <taxon>Arthropoda</taxon>
        <taxon>Crustacea</taxon>
        <taxon>Multicrustacea</taxon>
        <taxon>Malacostraca</taxon>
        <taxon>Eumalacostraca</taxon>
        <taxon>Eucarida</taxon>
        <taxon>Decapoda</taxon>
        <taxon>Pleocyemata</taxon>
        <taxon>Anomura</taxon>
        <taxon>Galatheoidea</taxon>
        <taxon>Porcellanidae</taxon>
        <taxon>Petrolisthes</taxon>
    </lineage>
</organism>
<dbReference type="AlphaFoldDB" id="A0AAE1PP79"/>
<proteinExistence type="predicted"/>